<dbReference type="PROSITE" id="PS50060">
    <property type="entry name" value="MAM_2"/>
    <property type="match status" value="29"/>
</dbReference>
<feature type="region of interest" description="Disordered" evidence="4">
    <location>
        <begin position="5866"/>
        <end position="5896"/>
    </location>
</feature>
<feature type="disulfide bond" evidence="3">
    <location>
        <begin position="3630"/>
        <end position="3648"/>
    </location>
</feature>
<accession>A0ABM1T3P0</accession>
<feature type="disulfide bond" evidence="3">
    <location>
        <begin position="5202"/>
        <end position="5217"/>
    </location>
</feature>
<feature type="domain" description="MAM" evidence="7">
    <location>
        <begin position="787"/>
        <end position="946"/>
    </location>
</feature>
<feature type="domain" description="MAM" evidence="7">
    <location>
        <begin position="2416"/>
        <end position="2579"/>
    </location>
</feature>
<dbReference type="Gene3D" id="2.60.120.200">
    <property type="match status" value="29"/>
</dbReference>
<feature type="domain" description="MAM" evidence="7">
    <location>
        <begin position="2743"/>
        <end position="2909"/>
    </location>
</feature>
<dbReference type="PROSITE" id="PS50068">
    <property type="entry name" value="LDLRA_2"/>
    <property type="match status" value="17"/>
</dbReference>
<feature type="disulfide bond" evidence="3">
    <location>
        <begin position="594"/>
        <end position="609"/>
    </location>
</feature>
<feature type="disulfide bond" evidence="3">
    <location>
        <begin position="3439"/>
        <end position="3454"/>
    </location>
</feature>
<evidence type="ECO:0000313" key="8">
    <source>
        <dbReference type="Proteomes" id="UP000694941"/>
    </source>
</evidence>
<feature type="disulfide bond" evidence="2">
    <location>
        <begin position="5777"/>
        <end position="5786"/>
    </location>
</feature>
<feature type="disulfide bond" evidence="3">
    <location>
        <begin position="2235"/>
        <end position="2250"/>
    </location>
</feature>
<dbReference type="InterPro" id="IPR023415">
    <property type="entry name" value="LDLR_class-A_CS"/>
</dbReference>
<feature type="disulfide bond" evidence="3">
    <location>
        <begin position="5183"/>
        <end position="5195"/>
    </location>
</feature>
<gene>
    <name evidence="9" type="primary">LOC106466712</name>
</gene>
<evidence type="ECO:0000259" key="6">
    <source>
        <dbReference type="PROSITE" id="PS50026"/>
    </source>
</evidence>
<feature type="domain" description="MAM" evidence="7">
    <location>
        <begin position="3667"/>
        <end position="3840"/>
    </location>
</feature>
<feature type="domain" description="MAM" evidence="7">
    <location>
        <begin position="5427"/>
        <end position="5589"/>
    </location>
</feature>
<feature type="disulfide bond" evidence="3">
    <location>
        <begin position="4746"/>
        <end position="4761"/>
    </location>
</feature>
<feature type="domain" description="MAM" evidence="7">
    <location>
        <begin position="1101"/>
        <end position="1266"/>
    </location>
</feature>
<feature type="disulfide bond" evidence="3">
    <location>
        <begin position="4064"/>
        <end position="4076"/>
    </location>
</feature>
<evidence type="ECO:0000256" key="4">
    <source>
        <dbReference type="SAM" id="MobiDB-lite"/>
    </source>
</evidence>
<dbReference type="Pfam" id="PF00629">
    <property type="entry name" value="MAM"/>
    <property type="match status" value="29"/>
</dbReference>
<dbReference type="InterPro" id="IPR000742">
    <property type="entry name" value="EGF"/>
</dbReference>
<keyword evidence="5" id="KW-0472">Membrane</keyword>
<feature type="disulfide bond" evidence="3">
    <location>
        <begin position="3623"/>
        <end position="3635"/>
    </location>
</feature>
<feature type="disulfide bond" evidence="3">
    <location>
        <begin position="3880"/>
        <end position="3895"/>
    </location>
</feature>
<feature type="disulfide bond" evidence="3">
    <location>
        <begin position="2223"/>
        <end position="2241"/>
    </location>
</feature>
<feature type="domain" description="MAM" evidence="7">
    <location>
        <begin position="5219"/>
        <end position="5380"/>
    </location>
</feature>
<reference evidence="9" key="1">
    <citation type="submission" date="2025-08" db="UniProtKB">
        <authorList>
            <consortium name="RefSeq"/>
        </authorList>
    </citation>
    <scope>IDENTIFICATION</scope>
    <source>
        <tissue evidence="9">Muscle</tissue>
    </source>
</reference>
<feature type="domain" description="MAM" evidence="7">
    <location>
        <begin position="2251"/>
        <end position="2411"/>
    </location>
</feature>
<dbReference type="PRINTS" id="PR00261">
    <property type="entry name" value="LDLRECEPTOR"/>
</dbReference>
<feature type="domain" description="MAM" evidence="7">
    <location>
        <begin position="3896"/>
        <end position="4058"/>
    </location>
</feature>
<dbReference type="InterPro" id="IPR002172">
    <property type="entry name" value="LDrepeatLR_classA_rpt"/>
</dbReference>
<dbReference type="Gene3D" id="4.10.400.10">
    <property type="entry name" value="Low-density Lipoprotein Receptor"/>
    <property type="match status" value="16"/>
</dbReference>
<feature type="disulfide bond" evidence="3">
    <location>
        <begin position="361"/>
        <end position="379"/>
    </location>
</feature>
<feature type="disulfide bond" evidence="3">
    <location>
        <begin position="3861"/>
        <end position="3873"/>
    </location>
</feature>
<evidence type="ECO:0000259" key="7">
    <source>
        <dbReference type="PROSITE" id="PS50060"/>
    </source>
</evidence>
<dbReference type="CDD" id="cd00112">
    <property type="entry name" value="LDLa"/>
    <property type="match status" value="17"/>
</dbReference>
<feature type="disulfide bond" evidence="3">
    <location>
        <begin position="5622"/>
        <end position="5637"/>
    </location>
</feature>
<feature type="domain" description="MAM" evidence="7">
    <location>
        <begin position="1817"/>
        <end position="1978"/>
    </location>
</feature>
<feature type="disulfide bond" evidence="3">
    <location>
        <begin position="3868"/>
        <end position="3886"/>
    </location>
</feature>
<feature type="domain" description="MAM" evidence="7">
    <location>
        <begin position="2928"/>
        <end position="3090"/>
    </location>
</feature>
<keyword evidence="5" id="KW-0812">Transmembrane</keyword>
<feature type="domain" description="MAM" evidence="7">
    <location>
        <begin position="3252"/>
        <end position="3416"/>
    </location>
</feature>
<feature type="domain" description="MAM" evidence="7">
    <location>
        <begin position="1"/>
        <end position="150"/>
    </location>
</feature>
<feature type="compositionally biased region" description="Polar residues" evidence="4">
    <location>
        <begin position="5866"/>
        <end position="5881"/>
    </location>
</feature>
<feature type="domain" description="MAM" evidence="7">
    <location>
        <begin position="1441"/>
        <end position="1607"/>
    </location>
</feature>
<feature type="domain" description="MAM" evidence="7">
    <location>
        <begin position="393"/>
        <end position="554"/>
    </location>
</feature>
<dbReference type="PANTHER" id="PTHR23282:SF101">
    <property type="entry name" value="MAM DOMAIN-CONTAINING PROTEIN"/>
    <property type="match status" value="1"/>
</dbReference>
<feature type="domain" description="EGF-like" evidence="6">
    <location>
        <begin position="5751"/>
        <end position="5787"/>
    </location>
</feature>
<feature type="domain" description="MAM" evidence="7">
    <location>
        <begin position="4105"/>
        <end position="4267"/>
    </location>
</feature>
<evidence type="ECO:0000256" key="2">
    <source>
        <dbReference type="PROSITE-ProRule" id="PRU00076"/>
    </source>
</evidence>
<feature type="domain" description="MAM" evidence="7">
    <location>
        <begin position="948"/>
        <end position="1099"/>
    </location>
</feature>
<feature type="disulfide bond" evidence="3">
    <location>
        <begin position="4305"/>
        <end position="4320"/>
    </location>
</feature>
<keyword evidence="2" id="KW-0245">EGF-like domain</keyword>
<feature type="domain" description="MAM" evidence="7">
    <location>
        <begin position="4537"/>
        <end position="4703"/>
    </location>
</feature>
<dbReference type="InterPro" id="IPR051560">
    <property type="entry name" value="MAM_domain-containing"/>
</dbReference>
<keyword evidence="8" id="KW-1185">Reference proteome</keyword>
<keyword evidence="5" id="KW-1133">Transmembrane helix</keyword>
<dbReference type="InterPro" id="IPR013320">
    <property type="entry name" value="ConA-like_dom_sf"/>
</dbReference>
<dbReference type="PROSITE" id="PS50026">
    <property type="entry name" value="EGF_3"/>
    <property type="match status" value="1"/>
</dbReference>
<dbReference type="PROSITE" id="PS00022">
    <property type="entry name" value="EGF_1"/>
    <property type="match status" value="1"/>
</dbReference>
<dbReference type="CDD" id="cd06263">
    <property type="entry name" value="MAM"/>
    <property type="match status" value="25"/>
</dbReference>
<dbReference type="Pfam" id="PF00057">
    <property type="entry name" value="Ldl_recept_a"/>
    <property type="match status" value="9"/>
</dbReference>
<evidence type="ECO:0000313" key="9">
    <source>
        <dbReference type="RefSeq" id="XP_022250496.1"/>
    </source>
</evidence>
<dbReference type="SMART" id="SM00192">
    <property type="entry name" value="LDLa"/>
    <property type="match status" value="19"/>
</dbReference>
<feature type="disulfide bond" evidence="3">
    <location>
        <begin position="4956"/>
        <end position="4968"/>
    </location>
</feature>
<protein>
    <submittedName>
        <fullName evidence="9">MAM and LDL-receptor class A domain-containing protein 2-like</fullName>
    </submittedName>
</protein>
<feature type="domain" description="MAM" evidence="7">
    <location>
        <begin position="1282"/>
        <end position="1437"/>
    </location>
</feature>
<sequence>MRIDDFDWQRHIAEDNMGPMEDHTLGSVEGFYILLDPRNHHLSGQRAVLMSERLSVKESICLEFWYALPDVADGATLQVYQSDVYETSYLVSSWRNTTNDKWQKAQITITPGDHKEGKYIWVYIVGTLGSDHTGYAAVDDIRVIPDACEPEVVEPFNCGMDQHVSQGAVCNFRIDCINAADEENCSSCDFEHGQCGWEDVNANVQGMYKWIRTDGNSKFGPQTDHTISSEKGYYMTAYFQENYNNEDNLMISGPRFQDSGATCFVSFWYNYKGPVTLDVEIEINERENIHVWTLPRKESLPDLWMEGQVYIGRVPTKARLYFRSSNSGSERQYVAIDDIRTIDCGIPPPVLDECSDTQFRCANKACIDRSRVCDYTDDCGDRSDEQYCYQYHYRCNFDYSLCDWQHDVAGNARFIRRSGFQFLSEGPTRDHTRGLRFGGFLFLAPDMNTNKLAKLAGPIFQPTENCIMSFYYDIRGDIPIELKIKTRNFKDGQEKDVWVTKEGNEAYYLLRGGVLFKEKRNFQVIIEGIVGALKKGGKRYLAVDDVSFSSDCIPELTPLPTAPPPTLPPLPEGCTVKDFLCKTEDQCVPQNQVCDFDRQCADGSDESECGECDFVNTMCGWTNVGTGIYRWDPVKASSFAHFQDETTIPSVDSQGDPEGWFLVLDSENKGLFTSAARMTTPVLQEMGYSCSVEFAYHYNSFGGGIELRVLDPGEPKNYKTVFVVNANKGKLWQRVSVSLGPWPAGKVLELRGNAERELFGLLPARDIAIDNFKFKDCSPRSPASKSLNCTFEEDECGWYPQNKNGTREWLRGKGQSNYGVTGPSTDHTTGRGYYMYISRYEQFAKEGDKAYLISSIQSPSDGRCLMFWYHMYGQGIGTLNVQFQSQNSSQTVWTKSGSQGNTWQQSQKSIISKNNYQLVFEGVLGSNRRRTIAIDDIVVLERACPPPLTCDFEADFCGWKAENVQLTTGKDAGQPEVDHSTGTDTGKYVLFNEANGVLTSQDYNLTFGTRCLHFWFFLEGKKDDRLQVNLVESTRDGNENNIIWVEQGYESLKGEWLYVMVNLDITNPPYKVIFSSEKQNADSVIALDDLRVGDDVCPSPGSCNFEHDLCTWKSLPKPWSTGLVWLRNSGSVPSSWTGPTSDHTTGTSLGWYIFMDSGTGSSGDTAIIESEMLHYSPKACISFWYFMNGLFVGDIKVRYKVYPEGTAFDVDGIKGSQGKGWKLFKRLVSDLPQSYRIWIIGSPGFLSASGSIAIDDISIFDKTCDDPVITQEPPTKYPPTKWDCDFESGTSCSWITGNDWIIRQGRTSFKDQRGPYLDHTKDTPLGRYALLDPSSNTTYGDLISQTIPASRNYCLMFWYHMKGTSTLSLSLHANIGGLIYGPLWIKRNSQEKEWNYGSFNIQKQANMSLVLRAKRSEPGVGDIAIDDVALFQGECPVLQNMLCDFETEDICGYRTECPDYICWQRIQGSTQTKGTGPTSDHTYGTNEGHYMVVQPSQKGRNPSNNKAYLVMPKIPSTENTGGCLHFWYHMFGKDIYKLNIYIRPLQGELAYPLWSRNSQHYNSWRIGQVTVSTPFVHDIVFEAVTGHGEQGDIALDDLMLTDGECPSPGSCDFEKDLCTWMNVETQDLQWLRNQGPTPTENTGPTTDHTFENLEGTYIYLHAANPDGKRNQVGILESEFLSLASDRCLSFWAHMNGSEMGSLEVGAQSFNFMANQSEIFILWKREGHQGPEWFNIQLNLDLSNLEINEEYQIIFRGITKGMLSDIALDDIEVTDNVCTKPPPDTFDCREGSSFVPLSKVCDFKIDCILSKEDEQNCGACDFELSQCGWENSGTGSSYTWARQQGNTESKDGLPLEDHTTNTSLGWYIYLKSKSTYGNEAVLRSPDGVRRLKLAASTCVMKFWYYSGGSNYGSLRIKKQFGASTGSLWEIPKGKEKMWHEAKVYIGRVSSEFNLEFHGRKQYYYTEVAIDDISFENCALPFASESCGENEIQCPDTKACVKQDELCDLTDDCGDGYDESFQVCKDFPPHCTFEDDSGCLWYEEHSKWSYKWSKDSSRTSRGTGQSGPLNDHTKALDKVGKFLLLTASYSSTEGDKAYFYSPNYKVKNSSFCTLRFYYYMYSEYEKLGPLNVYMEFENKSYSPKLLWTMDENVGQVWERVAVTVNSEKPFHFFFEGVRDSFSSTQLAIDDISLSQDCIYYDGELPPPPSTPRPTVYPCRETEFKCDIGPCIPKVSYCDFSLDCKDGSDEAECGPCDFEKDLCGWKDKSSGLYSWARDSASSENGPKKDHTTNSSDGHYVYVKKSSGLFLSTAKLESPLLPPASAHCEVKFWYHMYGNKEETLLLEHRSLKNQGFKSLWKKYGDQGNEWKEASIRIPSGPRDAQLRFTVNVPFRIYQTAEDLAIDDISFLNCDPKRLAANCNFDDETFNNGLCWWEHDKNADFQWKRHSSITSSNFTGPTTDHTTGSGYYMYIDQKGRKQKDVARLISPLMSENNPDGECFSFWYHMYGKHIGYLYVEILFKGKTLIAWERAHSQGNKWLHGEVFIQMSSDYRIAVKSSTEVGDQGDIAVDDFTLSDGLCPRITTCDFEIDFCGWNHTYEGLTGWIRSNGSLNFTEEKPKTDHTMNTQYGHYIYLPKKRFGDLARLTSLYFNSVGERCFEMWYMMFGADIGTLAIYQRTSDEKRLENLIPIWKKVGHHRAIWKRGMVSLKPLTSYYITIEAQSDRGTGYIAVDDIKILSGPCSNLGACDFEKDTCGWIQDSTFSSLDWIRRTGLDQNLGSGPLVDHTTFNIQGHYMYASFTGANKSDIAFLMSEDIEDSKEWCISFWFYMVNPQNISLSIKQMTTDVGWRPVKSIYTAEPGWISEEVDVHKLDNFDFFNIAVVATSFANQNSVTDRGVAVDDISLMAHRCGVTTTSSTVGTPLPTPTPSHFDCNFEIDMCSWHNTNPSSIYLWEVVQGHTYRNLTRPGFDHTTGAVSGHYLTLNNAATNGYVYAILISKNTLLLSKKDYCFKFWYYMYGSGSYSKLIFYLTDADDNKKTWELWTRTGNQGPSWVYEQLHLTIKTDSYLVFKSLGSQTSVSLDDFALQEGTCPPREFCDVEQDICNFNFDPEADFLWSVGKAADLQNGPTFDHTLGTKYGRVFFINSSENIQEGQKARIDTKLLNLDKKCLRFWYFLSGSDVGSLNVLIKYGDSSMILWSETEPESKEWHISEINVDSVSPIPFRFVFEAVAGRKIGLGSLAIDDISIKTNCPCTGCCNFEEDLCTWSSDKNASIQWIRASGEFYRWGPDSDHTFQNAFGVYLVAQVNTLYEPRLARLDSPCFGKVENRCINFWYYINGTKLPKLAIQSSSCIRDDVKTLLVLSIERGIGKWINAQVQVNHTESEDETESYRVYFEAQFDFSNQLIALDDITVSESSCNPIIPEPPTISCDNEQTHISAEQICDFFPDCDDGTDEDSCGTTCDFEKDLCQWKIRNQWNKWTRREAKTSPYPPFFDHTYLSEDMGHYVQLKTDYNSYYGIEAYIDSPLLNQASSTCTMVFWLYMTGSDSDVIEVFYRASNHLQDTRVLFLSGDQGPQWHRVAAVIGRVNTHFLVILKGKTSSSKGGLAIDDINFESCDIYRKEDHYVCSQYEFLCNNGHCISSDLMCDFNDDCSDYSEEAITEDSNCEDYVGRCDFEHDWCGWKRDSSANYNWQRTSGNTDRYSYEDKPYRDHTSNSVYGHYLFFNFRYKTEGQFGRIISPVIIRNGERCHFRFFYTYSTKFLSTKYHEYKGTGFLRVFSRQDELGIWNTEWSSSIPLGQYFEKATVDVSHLEGPFEVIIEASVGNDHMGYWVIDDLSFSEGCMDLNITLPKMRTTTVIPTSPRPCVKDEFECGSGECIRSDQECDFVAQCKDGSDEHYCGSCAFDSDTNYQCGWKDISKGRYSWKRQKGTGTSSTPGPEKDKSGSGYYMYVNHNNEGLISNEAVLKSPFFQKAFATCTITFSYYITNVQDHDSALKLFLVPGKDATPVLLWRQFTDEGKRWISTAVSTGFREKGWWVEFIGIHTSSKADLAIDDVIFVGCALPEARVCKGNEFKCENGACINATLKCDFSNDCPDWSDESLDECGKYPERCNFEEGFCNWSLETEDTNFLWEWFSGKTLSDDTGPARDHTYGNATGHYLYIRASEQKDGDIARISSTIFKADTSQKCLMRFWFHMYGEHISDLIIYIRRISSKELTHLLTISNSQGDQWKREQVILYSRHDFQVVIEGVRGKGPKGDIAIDDISFTPQCVPVYMVKTTPIPTVQPPGVCEEKGMFTCGDNSCINLEKVCNFMWDCPYGKDEQTCPSSCTFENGKWCGWYLSDDVTSSVYWNVTYTNAIKNLAAYYPLTDKTTNSSDGYYLLMWSKYSAIGSEAPAQVRSPNFSFSSSTCKFVFWYFIQENPGKVSLSLNSTDVSSLDVWMEGRKTKAWTFFEMGLGRRRYPFFLSFTRIQNYFMRGSFAVDDIEFLDCAFPYPSSQPEKCPVTKFLCRTTNICIDMTKICDLTDDCADGSDEVNCLGEKYIQVDFEDNLGIFQQGKNSIEDDLDWQKSKGIFRDRLSYQTGPTFDHTLSSLNGSYISISSGGINMFNKKAWLLSPVFSASSTCTMRFYSYMYGKLINQFTVYTRTTSNGNLTSLWQHNHAIGDYWMRAEVVFNETKNYQIILEGKVGPDKGDAIAIDDISFTSDCRYSDGTLPIYTTTTTSTTTEPSKHCEDGMFYCPDDDKCIDEKKRCDFRKDCSSGKDESGCVESTCSFDKWNSCGWYIQHDPSPTENIRVLRNINQDSAFKWTIVQANDTFTKVNKEYRPEKDHTCDCISGWYALADGILGSGGDTTSILTPRISVTASTCTVEFWFYCGSLYCPLQLAVNDSYGFSLLWLTEYVQFSKTSEWHHAHIYVGSRRNFQVYLQARRPTYTYRMAVSVDDISFLSCAPPLPPPPGKIICETGEAMCGNGVCINENQLCDFLNDCVDKSDESEVRCQIYHGRCSFEYGICVNSWKIEKDSEIEWKVVIPSQDENGVTPFIDHTTLSNSGKFISVVRKIYPSNSGKKARLASYVIDGSKDEDCRVRFWYNIIGEDIVLNLLRRTSYSEDGLNLLQSIQVEDGSLAFWKKGDFLISSSTNSDPYKIVLEAVVGVKYGSVNIDDVSLTPGCEKSEEELPGQPITEVPDDCRPEKLPCDNGQCYSLVQACNFIDDCGDMTDEKDCGTSCDFENGMCGWYNSRGLKANWTLGYGVTWFYDSGPKFDHTFKNASGHYLYPGKGEWNKVDIIAQLHSKVYVVSGPHCKLTFWYHMWGKHMGSLSVILKNTQLNTKAQTVWTQAGDQGNAWHQASIEINYRRQFSLMFEAKHGSGFMTNMAIDDIKYLNCNPDSPPLTCITGEWQCSDIAQCIKIWEYCDGKYDCKDKSDEYKCISQYGDCSFDDDDWLTSCDWRLLEDSNFYWSRAQKSHSNQTGPDRDQNQRQKGYYLFINSSEHELGEYAGVSTPVFKANTGNCHLRFWYYMFGSDKMGQLQVRVNGLGGQSYMVWKKTGNQKQRWLYAHILVGSSQDYQILFLGFVGGDNYTDIAVDEVKFTSGCKDGGEPVTPTAPTCKQSEFECFSGKIQCISNMWRCDCVFDCEDGSDEENCGISCLSTGATRSVSISPPTVTSHPGTLPPQKNCSSGWVHCNDTEDTCIPAILLCDGVPDCPKGIDEKYGCPALPPCDEGYYFCKDKSYPPCVAENQLCDGKNDCSDSSDESLCVEECPSYFCKNNANCSITERKVPKCSCQEEYEGNRCSFKILKPPTQPPSHRSLSDSKAWIVGIVIGLLLVGAIVALTIHQYVQKKKEERKNNPHSIDNPVYGLPLDNVKFTVGDSVTSLPGQQTASGSTAPGQDLPTEIQNPLYDN</sequence>
<feature type="domain" description="MAM" evidence="7">
    <location>
        <begin position="2581"/>
        <end position="2741"/>
    </location>
</feature>
<dbReference type="InterPro" id="IPR000998">
    <property type="entry name" value="MAM_dom"/>
</dbReference>
<feature type="disulfide bond" evidence="3">
    <location>
        <begin position="2216"/>
        <end position="2228"/>
    </location>
</feature>
<feature type="disulfide bond" evidence="3">
    <location>
        <begin position="373"/>
        <end position="388"/>
    </location>
</feature>
<feature type="transmembrane region" description="Helical" evidence="5">
    <location>
        <begin position="5808"/>
        <end position="5832"/>
    </location>
</feature>
<proteinExistence type="predicted"/>
<dbReference type="PROSITE" id="PS01209">
    <property type="entry name" value="LDLRA_1"/>
    <property type="match status" value="6"/>
</dbReference>
<feature type="domain" description="MAM" evidence="7">
    <location>
        <begin position="4764"/>
        <end position="4945"/>
    </location>
</feature>
<dbReference type="RefSeq" id="XP_022250496.1">
    <property type="nucleotide sequence ID" value="XM_022394788.1"/>
</dbReference>
<feature type="domain" description="MAM" evidence="7">
    <location>
        <begin position="4997"/>
        <end position="5166"/>
    </location>
</feature>
<feature type="domain" description="MAM" evidence="7">
    <location>
        <begin position="610"/>
        <end position="779"/>
    </location>
</feature>
<keyword evidence="1 2" id="KW-1015">Disulfide bond</keyword>
<dbReference type="PANTHER" id="PTHR23282">
    <property type="entry name" value="APICAL ENDOSOMAL GLYCOPROTEIN PRECURSOR"/>
    <property type="match status" value="1"/>
</dbReference>
<dbReference type="GeneID" id="106466712"/>
<evidence type="ECO:0000256" key="1">
    <source>
        <dbReference type="ARBA" id="ARBA00023157"/>
    </source>
</evidence>
<feature type="domain" description="MAM" evidence="7">
    <location>
        <begin position="4322"/>
        <end position="4486"/>
    </location>
</feature>
<feature type="disulfide bond" evidence="3">
    <location>
        <begin position="4293"/>
        <end position="4311"/>
    </location>
</feature>
<dbReference type="Proteomes" id="UP000694941">
    <property type="component" value="Unplaced"/>
</dbReference>
<feature type="domain" description="MAM" evidence="7">
    <location>
        <begin position="1609"/>
        <end position="1779"/>
    </location>
</feature>
<feature type="disulfide bond" evidence="3">
    <location>
        <begin position="4516"/>
        <end position="4531"/>
    </location>
</feature>
<feature type="disulfide bond" evidence="3">
    <location>
        <begin position="354"/>
        <end position="366"/>
    </location>
</feature>
<feature type="domain" description="MAM" evidence="7">
    <location>
        <begin position="186"/>
        <end position="346"/>
    </location>
</feature>
<name>A0ABM1T3P0_LIMPO</name>
<organism evidence="8 9">
    <name type="scientific">Limulus polyphemus</name>
    <name type="common">Atlantic horseshoe crab</name>
    <dbReference type="NCBI Taxonomy" id="6850"/>
    <lineage>
        <taxon>Eukaryota</taxon>
        <taxon>Metazoa</taxon>
        <taxon>Ecdysozoa</taxon>
        <taxon>Arthropoda</taxon>
        <taxon>Chelicerata</taxon>
        <taxon>Merostomata</taxon>
        <taxon>Xiphosura</taxon>
        <taxon>Limulidae</taxon>
        <taxon>Limulus</taxon>
    </lineage>
</organism>
<feature type="disulfide bond" evidence="3">
    <location>
        <begin position="5407"/>
        <end position="5422"/>
    </location>
</feature>
<feature type="disulfide bond" evidence="3">
    <location>
        <begin position="5735"/>
        <end position="5750"/>
    </location>
</feature>
<feature type="domain" description="MAM" evidence="7">
    <location>
        <begin position="2027"/>
        <end position="2197"/>
    </location>
</feature>
<dbReference type="SUPFAM" id="SSF49899">
    <property type="entry name" value="Concanavalin A-like lectins/glucanases"/>
    <property type="match status" value="29"/>
</dbReference>
<dbReference type="InterPro" id="IPR036055">
    <property type="entry name" value="LDL_receptor-like_sf"/>
</dbReference>
<feature type="disulfide bond" evidence="3">
    <location>
        <begin position="4963"/>
        <end position="4981"/>
    </location>
</feature>
<feature type="domain" description="MAM" evidence="7">
    <location>
        <begin position="3092"/>
        <end position="3252"/>
    </location>
</feature>
<evidence type="ECO:0000256" key="5">
    <source>
        <dbReference type="SAM" id="Phobius"/>
    </source>
</evidence>
<evidence type="ECO:0000256" key="3">
    <source>
        <dbReference type="PROSITE-ProRule" id="PRU00124"/>
    </source>
</evidence>
<feature type="disulfide bond" evidence="3">
    <location>
        <begin position="5190"/>
        <end position="5208"/>
    </location>
</feature>
<dbReference type="SUPFAM" id="SSF57424">
    <property type="entry name" value="LDL receptor-like module"/>
    <property type="match status" value="15"/>
</dbReference>
<feature type="disulfide bond" evidence="3">
    <location>
        <begin position="4071"/>
        <end position="4089"/>
    </location>
</feature>
<dbReference type="SMART" id="SM00137">
    <property type="entry name" value="MAM"/>
    <property type="match status" value="28"/>
</dbReference>
<comment type="caution">
    <text evidence="2">Lacks conserved residue(s) required for the propagation of feature annotation.</text>
</comment>
<feature type="domain" description="MAM" evidence="7">
    <location>
        <begin position="3456"/>
        <end position="3614"/>
    </location>
</feature>